<reference evidence="2" key="1">
    <citation type="journal article" date="2023" name="Mol. Biol. Evol.">
        <title>Third-Generation Sequencing Reveals the Adaptive Role of the Epigenome in Three Deep-Sea Polychaetes.</title>
        <authorList>
            <person name="Perez M."/>
            <person name="Aroh O."/>
            <person name="Sun Y."/>
            <person name="Lan Y."/>
            <person name="Juniper S.K."/>
            <person name="Young C.R."/>
            <person name="Angers B."/>
            <person name="Qian P.Y."/>
        </authorList>
    </citation>
    <scope>NUCLEOTIDE SEQUENCE</scope>
    <source>
        <strain evidence="2">P08H-3</strain>
    </source>
</reference>
<keyword evidence="3" id="KW-1185">Reference proteome</keyword>
<protein>
    <recommendedName>
        <fullName evidence="1">Alpha-macroglobulin receptor-binding domain-containing protein</fullName>
    </recommendedName>
</protein>
<dbReference type="InterPro" id="IPR009048">
    <property type="entry name" value="A-macroglobulin_rcpt-bd"/>
</dbReference>
<dbReference type="AlphaFoldDB" id="A0AAD9JLE3"/>
<dbReference type="PANTHER" id="PTHR11412">
    <property type="entry name" value="MACROGLOBULIN / COMPLEMENT"/>
    <property type="match status" value="1"/>
</dbReference>
<evidence type="ECO:0000313" key="2">
    <source>
        <dbReference type="EMBL" id="KAK2155359.1"/>
    </source>
</evidence>
<dbReference type="Gene3D" id="1.50.10.20">
    <property type="match status" value="2"/>
</dbReference>
<feature type="domain" description="Alpha-macroglobulin receptor-binding" evidence="1">
    <location>
        <begin position="315"/>
        <end position="408"/>
    </location>
</feature>
<dbReference type="Proteomes" id="UP001208570">
    <property type="component" value="Unassembled WGS sequence"/>
</dbReference>
<dbReference type="InterPro" id="IPR050473">
    <property type="entry name" value="A2M/Complement_sys"/>
</dbReference>
<accession>A0AAD9JLE3</accession>
<dbReference type="PANTHER" id="PTHR11412:SF146">
    <property type="entry name" value="CD109 ANTIGEN"/>
    <property type="match status" value="1"/>
</dbReference>
<dbReference type="InterPro" id="IPR036595">
    <property type="entry name" value="A-macroglobulin_rcpt-bd_sf"/>
</dbReference>
<proteinExistence type="predicted"/>
<name>A0AAD9JLE3_9ANNE</name>
<dbReference type="Pfam" id="PF07677">
    <property type="entry name" value="A2M_recep"/>
    <property type="match status" value="1"/>
</dbReference>
<dbReference type="InterPro" id="IPR008930">
    <property type="entry name" value="Terpenoid_cyclase/PrenylTrfase"/>
</dbReference>
<comment type="caution">
    <text evidence="2">The sequence shown here is derived from an EMBL/GenBank/DDBJ whole genome shotgun (WGS) entry which is preliminary data.</text>
</comment>
<dbReference type="Pfam" id="PF07678">
    <property type="entry name" value="TED_complement"/>
    <property type="match status" value="2"/>
</dbReference>
<evidence type="ECO:0000313" key="3">
    <source>
        <dbReference type="Proteomes" id="UP001208570"/>
    </source>
</evidence>
<dbReference type="InterPro" id="IPR011626">
    <property type="entry name" value="Alpha-macroglobulin_TED"/>
</dbReference>
<organism evidence="2 3">
    <name type="scientific">Paralvinella palmiformis</name>
    <dbReference type="NCBI Taxonomy" id="53620"/>
    <lineage>
        <taxon>Eukaryota</taxon>
        <taxon>Metazoa</taxon>
        <taxon>Spiralia</taxon>
        <taxon>Lophotrochozoa</taxon>
        <taxon>Annelida</taxon>
        <taxon>Polychaeta</taxon>
        <taxon>Sedentaria</taxon>
        <taxon>Canalipalpata</taxon>
        <taxon>Terebellida</taxon>
        <taxon>Terebelliformia</taxon>
        <taxon>Alvinellidae</taxon>
        <taxon>Paralvinella</taxon>
    </lineage>
</organism>
<dbReference type="EMBL" id="JAODUP010000242">
    <property type="protein sequence ID" value="KAK2155359.1"/>
    <property type="molecule type" value="Genomic_DNA"/>
</dbReference>
<sequence length="415" mass="47847">MVGMASSVTLILFMSDSTDRAIDGKITNIRSSKCLPQSLLWKVGFHCNLFMFTSLGLDVLSQCSYQEWEDYLYIDIPVLNKMALWLVQQQNQTTGAFWETSMNFDHNMRSNLTNEYGQPMNMTLTSYAVVGLTRAAEKMFGAKAIHGTAFALEVFLMNNYLEESVPIMKWLQTQRFYEQGFHGTQDTLAAVRALTKFAERQTNREFYNMLVESVATSSPEWGTTFHMERGQIHGYETSSIPNVWGSIASAAEGSGYALLQMKTQVNVEYPQLMRQPQIRAFDLDIDYLRFSGRNASLFEMNICITWVATQFGERSGSVILEVDIPTGWFVRKQQLRIYQRVSRIESQRSRFTKQKVVLFMDYIDTNRTCWYFPAERHLPVANGSIQHMIRVQDSYEPGILDLVYELYYYASVLDH</sequence>
<dbReference type="SUPFAM" id="SSF49410">
    <property type="entry name" value="Alpha-macroglobulin receptor domain"/>
    <property type="match status" value="1"/>
</dbReference>
<dbReference type="SMART" id="SM01361">
    <property type="entry name" value="A2M_recep"/>
    <property type="match status" value="1"/>
</dbReference>
<dbReference type="GO" id="GO:0005615">
    <property type="term" value="C:extracellular space"/>
    <property type="evidence" value="ECO:0007669"/>
    <property type="project" value="InterPro"/>
</dbReference>
<dbReference type="Gene3D" id="2.60.40.690">
    <property type="entry name" value="Alpha-macroglobulin, receptor-binding domain"/>
    <property type="match status" value="1"/>
</dbReference>
<dbReference type="SUPFAM" id="SSF48239">
    <property type="entry name" value="Terpenoid cyclases/Protein prenyltransferases"/>
    <property type="match status" value="1"/>
</dbReference>
<evidence type="ECO:0000259" key="1">
    <source>
        <dbReference type="SMART" id="SM01361"/>
    </source>
</evidence>
<gene>
    <name evidence="2" type="ORF">LSH36_242g07003</name>
</gene>